<evidence type="ECO:0000313" key="6">
    <source>
        <dbReference type="EMBL" id="CAL1547991.1"/>
    </source>
</evidence>
<dbReference type="Gene3D" id="2.60.40.380">
    <property type="entry name" value="Purple acid phosphatase-like, N-terminal"/>
    <property type="match status" value="1"/>
</dbReference>
<dbReference type="CDD" id="cd00839">
    <property type="entry name" value="MPP_PAPs"/>
    <property type="match status" value="1"/>
</dbReference>
<dbReference type="SUPFAM" id="SSF56300">
    <property type="entry name" value="Metallo-dependent phosphatases"/>
    <property type="match status" value="1"/>
</dbReference>
<evidence type="ECO:0000256" key="3">
    <source>
        <dbReference type="SAM" id="Phobius"/>
    </source>
</evidence>
<evidence type="ECO:0000259" key="4">
    <source>
        <dbReference type="Pfam" id="PF14008"/>
    </source>
</evidence>
<evidence type="ECO:0000259" key="5">
    <source>
        <dbReference type="Pfam" id="PF16656"/>
    </source>
</evidence>
<accession>A0AAV2INU9</accession>
<dbReference type="GO" id="GO:0046872">
    <property type="term" value="F:metal ion binding"/>
    <property type="evidence" value="ECO:0007669"/>
    <property type="project" value="InterPro"/>
</dbReference>
<dbReference type="SUPFAM" id="SSF49363">
    <property type="entry name" value="Purple acid phosphatase, N-terminal domain"/>
    <property type="match status" value="1"/>
</dbReference>
<dbReference type="InterPro" id="IPR025733">
    <property type="entry name" value="PAPs_C"/>
</dbReference>
<reference evidence="6 7" key="1">
    <citation type="submission" date="2024-04" db="EMBL/GenBank/DDBJ databases">
        <authorList>
            <consortium name="Genoscope - CEA"/>
            <person name="William W."/>
        </authorList>
    </citation>
    <scope>NUCLEOTIDE SEQUENCE [LARGE SCALE GENOMIC DNA]</scope>
</reference>
<dbReference type="PANTHER" id="PTHR45867">
    <property type="entry name" value="PURPLE ACID PHOSPHATASE"/>
    <property type="match status" value="1"/>
</dbReference>
<dbReference type="EMBL" id="CAXITT010001132">
    <property type="protein sequence ID" value="CAL1547991.1"/>
    <property type="molecule type" value="Genomic_DNA"/>
</dbReference>
<dbReference type="Proteomes" id="UP001497497">
    <property type="component" value="Unassembled WGS sequence"/>
</dbReference>
<feature type="transmembrane region" description="Helical" evidence="3">
    <location>
        <begin position="520"/>
        <end position="542"/>
    </location>
</feature>
<gene>
    <name evidence="6" type="ORF">GSLYS_00021308001</name>
</gene>
<dbReference type="AlphaFoldDB" id="A0AAV2INU9"/>
<dbReference type="InterPro" id="IPR029052">
    <property type="entry name" value="Metallo-depent_PP-like"/>
</dbReference>
<feature type="domain" description="Purple acid phosphatase C-terminal" evidence="4">
    <location>
        <begin position="392"/>
        <end position="463"/>
    </location>
</feature>
<dbReference type="GO" id="GO:0003993">
    <property type="term" value="F:acid phosphatase activity"/>
    <property type="evidence" value="ECO:0007669"/>
    <property type="project" value="InterPro"/>
</dbReference>
<dbReference type="Pfam" id="PF14008">
    <property type="entry name" value="Metallophos_C"/>
    <property type="match status" value="1"/>
</dbReference>
<dbReference type="PANTHER" id="PTHR45867:SF3">
    <property type="entry name" value="ACID PHOSPHATASE TYPE 7"/>
    <property type="match status" value="1"/>
</dbReference>
<feature type="compositionally biased region" description="Polar residues" evidence="2">
    <location>
        <begin position="408"/>
        <end position="417"/>
    </location>
</feature>
<feature type="region of interest" description="Disordered" evidence="2">
    <location>
        <begin position="400"/>
        <end position="420"/>
    </location>
</feature>
<comment type="caution">
    <text evidence="6">The sequence shown here is derived from an EMBL/GenBank/DDBJ whole genome shotgun (WGS) entry which is preliminary data.</text>
</comment>
<proteinExistence type="predicted"/>
<evidence type="ECO:0000256" key="1">
    <source>
        <dbReference type="ARBA" id="ARBA00022729"/>
    </source>
</evidence>
<keyword evidence="7" id="KW-1185">Reference proteome</keyword>
<dbReference type="Pfam" id="PF16656">
    <property type="entry name" value="Pur_ac_phosph_N"/>
    <property type="match status" value="1"/>
</dbReference>
<dbReference type="InterPro" id="IPR008963">
    <property type="entry name" value="Purple_acid_Pase-like_N"/>
</dbReference>
<sequence length="602" mass="67616">MKTTNQGSHRMREMKMYSQLCIVLLWVIIMVKSGYCVENYIKDISELTEPLDGDGMTQEDERIWCTPEQVHLAYGGSVFDVTVMWATRGHCKMGVRYAAHPWNLDLQAEGRDMELNYAENKSYKYIHRADLKGLLPSTTYYFRPVTNHDVGIQSLIFKTPGTCNETWSPHFLVASNLDSETTIKSIVKKVRRGDYNALLYNGDLSAKLVPKFEQKDTSFLSQIAQAASFLPFMTAPGRKDTTDNEDGLYMYRNIFSMPGAEWPMSPNKLWYSLNIGPVHLISYSTDVLFDSDAKNANLQRDWLVKDLTEANEKREETPWVIAFGSHPMYCSFGVSGVDDCAQNTSKVKHGLEDIFYHFAVDLIITSRHTLYERSWPQYKGVVINTTYHQPRAPIEVIIGSGSPPLSTPEDNSTTSPNPATPAEWSAFHLMNTTDNSFGSLSVINASHLEWTLFSPDGNTVLDSFWVVQDNHGNFSLANLPHNVSHQINQTIIALGGKPGTYDFISGSTGDPSEGEGLSKYSLWLGLGVLAVVMVLVLGLVAVRSCMRRKRARAGRRWRDVDGHSGEGSFYSVASDTDTDDNDFEIDVYDRTNKQSSKLLTPY</sequence>
<name>A0AAV2INU9_LYMST</name>
<evidence type="ECO:0008006" key="8">
    <source>
        <dbReference type="Google" id="ProtNLM"/>
    </source>
</evidence>
<feature type="domain" description="Purple acid phosphatase N-terminal" evidence="5">
    <location>
        <begin position="67"/>
        <end position="148"/>
    </location>
</feature>
<dbReference type="Gene3D" id="3.60.21.10">
    <property type="match status" value="1"/>
</dbReference>
<dbReference type="InterPro" id="IPR041792">
    <property type="entry name" value="MPP_PAP"/>
</dbReference>
<keyword evidence="3" id="KW-0472">Membrane</keyword>
<evidence type="ECO:0000313" key="7">
    <source>
        <dbReference type="Proteomes" id="UP001497497"/>
    </source>
</evidence>
<keyword evidence="1" id="KW-0732">Signal</keyword>
<keyword evidence="3" id="KW-0812">Transmembrane</keyword>
<dbReference type="InterPro" id="IPR015914">
    <property type="entry name" value="PAPs_N"/>
</dbReference>
<protein>
    <recommendedName>
        <fullName evidence="8">Acid phosphatase</fullName>
    </recommendedName>
</protein>
<organism evidence="6 7">
    <name type="scientific">Lymnaea stagnalis</name>
    <name type="common">Great pond snail</name>
    <name type="synonym">Helix stagnalis</name>
    <dbReference type="NCBI Taxonomy" id="6523"/>
    <lineage>
        <taxon>Eukaryota</taxon>
        <taxon>Metazoa</taxon>
        <taxon>Spiralia</taxon>
        <taxon>Lophotrochozoa</taxon>
        <taxon>Mollusca</taxon>
        <taxon>Gastropoda</taxon>
        <taxon>Heterobranchia</taxon>
        <taxon>Euthyneura</taxon>
        <taxon>Panpulmonata</taxon>
        <taxon>Hygrophila</taxon>
        <taxon>Lymnaeoidea</taxon>
        <taxon>Lymnaeidae</taxon>
        <taxon>Lymnaea</taxon>
    </lineage>
</organism>
<keyword evidence="3" id="KW-1133">Transmembrane helix</keyword>
<evidence type="ECO:0000256" key="2">
    <source>
        <dbReference type="SAM" id="MobiDB-lite"/>
    </source>
</evidence>